<dbReference type="PANTHER" id="PTHR38011">
    <property type="entry name" value="DIHYDROFOLATE REDUCTASE FAMILY PROTEIN (AFU_ORTHOLOGUE AFUA_8G06820)"/>
    <property type="match status" value="1"/>
</dbReference>
<proteinExistence type="predicted"/>
<accession>A0AAX3YC64</accession>
<name>A0AAX3YC64_RHOOP</name>
<feature type="domain" description="Bacterial bifunctional deaminase-reductase C-terminal" evidence="5">
    <location>
        <begin position="27"/>
        <end position="220"/>
    </location>
</feature>
<organism evidence="7 9">
    <name type="scientific">Rhodococcus opacus</name>
    <name type="common">Nocardia opaca</name>
    <dbReference type="NCBI Taxonomy" id="37919"/>
    <lineage>
        <taxon>Bacteria</taxon>
        <taxon>Bacillati</taxon>
        <taxon>Actinomycetota</taxon>
        <taxon>Actinomycetes</taxon>
        <taxon>Mycobacteriales</taxon>
        <taxon>Nocardiaceae</taxon>
        <taxon>Rhodococcus</taxon>
    </lineage>
</organism>
<evidence type="ECO:0000256" key="4">
    <source>
        <dbReference type="SAM" id="MobiDB-lite"/>
    </source>
</evidence>
<keyword evidence="3" id="KW-0560">Oxidoreductase</keyword>
<dbReference type="Proteomes" id="UP001231166">
    <property type="component" value="Chromosome"/>
</dbReference>
<dbReference type="NCBIfam" id="NF010663">
    <property type="entry name" value="PRK14059.1-1"/>
    <property type="match status" value="1"/>
</dbReference>
<dbReference type="EMBL" id="JAPWIS010000002">
    <property type="protein sequence ID" value="MCZ4583132.1"/>
    <property type="molecule type" value="Genomic_DNA"/>
</dbReference>
<dbReference type="AlphaFoldDB" id="A0AAX3YC64"/>
<gene>
    <name evidence="6" type="ORF">O4328_05415</name>
    <name evidence="7" type="ORF">Q5707_27770</name>
</gene>
<keyword evidence="2" id="KW-0521">NADP</keyword>
<dbReference type="Gene3D" id="3.40.430.10">
    <property type="entry name" value="Dihydrofolate Reductase, subunit A"/>
    <property type="match status" value="1"/>
</dbReference>
<reference evidence="6" key="1">
    <citation type="submission" date="2022-12" db="EMBL/GenBank/DDBJ databases">
        <authorList>
            <person name="Krivoruchko A.V."/>
            <person name="Elkin A."/>
        </authorList>
    </citation>
    <scope>NUCLEOTIDE SEQUENCE</scope>
    <source>
        <strain evidence="6">IEGM 249</strain>
    </source>
</reference>
<reference evidence="7" key="2">
    <citation type="submission" date="2023-07" db="EMBL/GenBank/DDBJ databases">
        <title>Genomic analysis of Rhodococcus opacus VOC-14 with glycol ethers degradation activity.</title>
        <authorList>
            <person name="Narkevich D.A."/>
            <person name="Hlushen A.M."/>
            <person name="Akhremchuk A.E."/>
            <person name="Sikolenko M.A."/>
            <person name="Valentovich L.N."/>
        </authorList>
    </citation>
    <scope>NUCLEOTIDE SEQUENCE</scope>
    <source>
        <strain evidence="7">VOC-14</strain>
    </source>
</reference>
<sequence>MPQMRTLSSGADEVPAEEFYRDPPDGVRVNMVASLDGAAAFGGRVRPLSDPVDHQLLRAMRAYADVVLVGAGTVRAETYGPVQLTEEQARYRLERWELDTPPPIAVVTRTGNLPPDSPLFAGRVRPIVVTTRRVAETRGAALGESADIVVAGDDSVEMPALMAALRDRGFGRILCEGGPTLLHDLVTYDLVDEMCLTLAPRLAGPQTLPATSGPTVQAPRTLSLEHALINDDFLYLRYGRGTQRG</sequence>
<feature type="region of interest" description="Disordered" evidence="4">
    <location>
        <begin position="1"/>
        <end position="23"/>
    </location>
</feature>
<comment type="pathway">
    <text evidence="1">Cofactor biosynthesis; riboflavin biosynthesis.</text>
</comment>
<evidence type="ECO:0000313" key="9">
    <source>
        <dbReference type="Proteomes" id="UP001231166"/>
    </source>
</evidence>
<keyword evidence="8" id="KW-1185">Reference proteome</keyword>
<evidence type="ECO:0000259" key="5">
    <source>
        <dbReference type="Pfam" id="PF01872"/>
    </source>
</evidence>
<evidence type="ECO:0000313" key="8">
    <source>
        <dbReference type="Proteomes" id="UP001066327"/>
    </source>
</evidence>
<dbReference type="GO" id="GO:0008703">
    <property type="term" value="F:5-amino-6-(5-phosphoribosylamino)uracil reductase activity"/>
    <property type="evidence" value="ECO:0007669"/>
    <property type="project" value="InterPro"/>
</dbReference>
<dbReference type="RefSeq" id="WP_054245659.1">
    <property type="nucleotide sequence ID" value="NZ_CP072193.1"/>
</dbReference>
<dbReference type="GO" id="GO:0009231">
    <property type="term" value="P:riboflavin biosynthetic process"/>
    <property type="evidence" value="ECO:0007669"/>
    <property type="project" value="InterPro"/>
</dbReference>
<evidence type="ECO:0000256" key="3">
    <source>
        <dbReference type="ARBA" id="ARBA00023002"/>
    </source>
</evidence>
<dbReference type="SUPFAM" id="SSF53597">
    <property type="entry name" value="Dihydrofolate reductase-like"/>
    <property type="match status" value="1"/>
</dbReference>
<dbReference type="Proteomes" id="UP001066327">
    <property type="component" value="Unassembled WGS sequence"/>
</dbReference>
<evidence type="ECO:0000313" key="6">
    <source>
        <dbReference type="EMBL" id="MCZ4583132.1"/>
    </source>
</evidence>
<dbReference type="InterPro" id="IPR050765">
    <property type="entry name" value="Riboflavin_Biosynth_HTPR"/>
</dbReference>
<evidence type="ECO:0000256" key="1">
    <source>
        <dbReference type="ARBA" id="ARBA00005104"/>
    </source>
</evidence>
<dbReference type="InterPro" id="IPR002734">
    <property type="entry name" value="RibDG_C"/>
</dbReference>
<evidence type="ECO:0000313" key="7">
    <source>
        <dbReference type="EMBL" id="WLF45668.1"/>
    </source>
</evidence>
<dbReference type="EMBL" id="CP130953">
    <property type="protein sequence ID" value="WLF45668.1"/>
    <property type="molecule type" value="Genomic_DNA"/>
</dbReference>
<dbReference type="Pfam" id="PF01872">
    <property type="entry name" value="RibD_C"/>
    <property type="match status" value="1"/>
</dbReference>
<evidence type="ECO:0000256" key="2">
    <source>
        <dbReference type="ARBA" id="ARBA00022857"/>
    </source>
</evidence>
<dbReference type="InterPro" id="IPR024072">
    <property type="entry name" value="DHFR-like_dom_sf"/>
</dbReference>
<dbReference type="PANTHER" id="PTHR38011:SF7">
    <property type="entry name" value="2,5-DIAMINO-6-RIBOSYLAMINO-4(3H)-PYRIMIDINONE 5'-PHOSPHATE REDUCTASE"/>
    <property type="match status" value="1"/>
</dbReference>
<protein>
    <submittedName>
        <fullName evidence="7">Pyrimidine reductase family protein</fullName>
    </submittedName>
</protein>